<gene>
    <name evidence="1" type="ORF">MM415A03066_0004</name>
    <name evidence="2" type="ORF">MM415B02756_0008</name>
</gene>
<dbReference type="AlphaFoldDB" id="A0A6M3JNE4"/>
<name>A0A6M3JNE4_9ZZZZ</name>
<evidence type="ECO:0000313" key="2">
    <source>
        <dbReference type="EMBL" id="QJA88477.1"/>
    </source>
</evidence>
<accession>A0A6M3JNE4</accession>
<reference evidence="1" key="1">
    <citation type="submission" date="2020-03" db="EMBL/GenBank/DDBJ databases">
        <title>The deep terrestrial virosphere.</title>
        <authorList>
            <person name="Holmfeldt K."/>
            <person name="Nilsson E."/>
            <person name="Simone D."/>
            <person name="Lopez-Fernandez M."/>
            <person name="Wu X."/>
            <person name="de Brujin I."/>
            <person name="Lundin D."/>
            <person name="Andersson A."/>
            <person name="Bertilsson S."/>
            <person name="Dopson M."/>
        </authorList>
    </citation>
    <scope>NUCLEOTIDE SEQUENCE</scope>
    <source>
        <strain evidence="1">MM415A03066</strain>
        <strain evidence="2">MM415B02756</strain>
    </source>
</reference>
<sequence length="75" mass="8033">MDAREALAELEVHHQEDSAAITALRQLIREADSGQAEYAIGAKTRRVANIKAAMARHGMDTAAFTGTVSALPVKE</sequence>
<dbReference type="EMBL" id="MT142781">
    <property type="protein sequence ID" value="QJA88477.1"/>
    <property type="molecule type" value="Genomic_DNA"/>
</dbReference>
<protein>
    <submittedName>
        <fullName evidence="1">Uncharacterized protein</fullName>
    </submittedName>
</protein>
<dbReference type="EMBL" id="MT141896">
    <property type="protein sequence ID" value="QJA71739.1"/>
    <property type="molecule type" value="Genomic_DNA"/>
</dbReference>
<proteinExistence type="predicted"/>
<organism evidence="1">
    <name type="scientific">viral metagenome</name>
    <dbReference type="NCBI Taxonomy" id="1070528"/>
    <lineage>
        <taxon>unclassified sequences</taxon>
        <taxon>metagenomes</taxon>
        <taxon>organismal metagenomes</taxon>
    </lineage>
</organism>
<evidence type="ECO:0000313" key="1">
    <source>
        <dbReference type="EMBL" id="QJA71739.1"/>
    </source>
</evidence>